<accession>A0A364KXX0</accession>
<dbReference type="RefSeq" id="XP_040732900.1">
    <property type="nucleotide sequence ID" value="XM_040876756.1"/>
</dbReference>
<dbReference type="InterPro" id="IPR051127">
    <property type="entry name" value="Fungal_SecMet_Regulators"/>
</dbReference>
<dbReference type="SMART" id="SM00066">
    <property type="entry name" value="GAL4"/>
    <property type="match status" value="1"/>
</dbReference>
<dbReference type="Proteomes" id="UP000249363">
    <property type="component" value="Unassembled WGS sequence"/>
</dbReference>
<keyword evidence="1" id="KW-0805">Transcription regulation</keyword>
<dbReference type="InterPro" id="IPR036864">
    <property type="entry name" value="Zn2-C6_fun-type_DNA-bd_sf"/>
</dbReference>
<feature type="region of interest" description="Disordered" evidence="5">
    <location>
        <begin position="68"/>
        <end position="89"/>
    </location>
</feature>
<comment type="caution">
    <text evidence="7">The sequence shown here is derived from an EMBL/GenBank/DDBJ whole genome shotgun (WGS) entry which is preliminary data.</text>
</comment>
<dbReference type="GO" id="GO:0005634">
    <property type="term" value="C:nucleus"/>
    <property type="evidence" value="ECO:0007669"/>
    <property type="project" value="TreeGrafter"/>
</dbReference>
<dbReference type="PROSITE" id="PS00463">
    <property type="entry name" value="ZN2_CY6_FUNGAL_1"/>
    <property type="match status" value="1"/>
</dbReference>
<dbReference type="GO" id="GO:0000435">
    <property type="term" value="P:positive regulation of transcription from RNA polymerase II promoter by galactose"/>
    <property type="evidence" value="ECO:0007669"/>
    <property type="project" value="TreeGrafter"/>
</dbReference>
<proteinExistence type="predicted"/>
<feature type="compositionally biased region" description="Acidic residues" evidence="5">
    <location>
        <begin position="160"/>
        <end position="169"/>
    </location>
</feature>
<organism evidence="7 8">
    <name type="scientific">Talaromyces amestolkiae</name>
    <dbReference type="NCBI Taxonomy" id="1196081"/>
    <lineage>
        <taxon>Eukaryota</taxon>
        <taxon>Fungi</taxon>
        <taxon>Dikarya</taxon>
        <taxon>Ascomycota</taxon>
        <taxon>Pezizomycotina</taxon>
        <taxon>Eurotiomycetes</taxon>
        <taxon>Eurotiomycetidae</taxon>
        <taxon>Eurotiales</taxon>
        <taxon>Trichocomaceae</taxon>
        <taxon>Talaromyces</taxon>
        <taxon>Talaromyces sect. Talaromyces</taxon>
    </lineage>
</organism>
<feature type="domain" description="Zn(2)-C6 fungal-type" evidence="6">
    <location>
        <begin position="29"/>
        <end position="58"/>
    </location>
</feature>
<keyword evidence="3" id="KW-0804">Transcription</keyword>
<dbReference type="Gene3D" id="4.10.240.10">
    <property type="entry name" value="Zn(2)-C6 fungal-type DNA-binding domain"/>
    <property type="match status" value="1"/>
</dbReference>
<dbReference type="STRING" id="1196081.A0A364KXX0"/>
<sequence>MATNDKRSAANFEAHDFEPRKRGKYTQVACNECKRRKLKCSGEDICKRCASNRVSCVYAVSRPTAYEENNAENHQHQRNHSPSRLESLESRMSSMQRQLDLMSNEIRILRRRSKPPQQHFRTTNRAHKPTDSRWASRAPVSPSYVGPTSSEFGLNVPNDDLPDMDETETSELVQPSSSNSPYVPPVVPEEQRKRTDISRSNPLLSLDETDALRLVDIYDEAVGTMYPVVDLKSIREYIVDYYSQHSNDAAGHMSPPQSGNEDWWFSARDTEVLKLVLALGLISESPGQSELGNILAASAEDTFATTRTQVPEVDMKELIILTLVAEHHTYLDCMISYCRVGGNIWDLMIGWGSTAKAVASDNESFLNFQIHQWQESIPSEFRLDDLQGEWAPTMRDARLATPRILLHLRANHMRILIYKQNLLSAQSIRNNFSGANVAVANAKNTIQALSNPSYVSAIYSQRPQPFDRFLFSALATLFLAMFHYPDYFVNVCRDSFSEALNTLKRSSTRGRHSRRLRKVIKNLKRLDTNQPSTRSNVLATTIDADQADAIDPKTAANVQPTDIDHSIYSLPPSLVNETTPDDYSDLTNFFEFAGDFFMDPQLGNRGEVDQTNSLLNEQLQNSLDMFHVEDETLTRLMMGLL</sequence>
<name>A0A364KXX0_TALAM</name>
<keyword evidence="2" id="KW-0238">DNA-binding</keyword>
<dbReference type="AlphaFoldDB" id="A0A364KXX0"/>
<dbReference type="PROSITE" id="PS50048">
    <property type="entry name" value="ZN2_CY6_FUNGAL_2"/>
    <property type="match status" value="1"/>
</dbReference>
<evidence type="ECO:0000259" key="6">
    <source>
        <dbReference type="PROSITE" id="PS50048"/>
    </source>
</evidence>
<evidence type="ECO:0000313" key="8">
    <source>
        <dbReference type="Proteomes" id="UP000249363"/>
    </source>
</evidence>
<dbReference type="GeneID" id="63793612"/>
<reference evidence="7 8" key="1">
    <citation type="journal article" date="2017" name="Biotechnol. Biofuels">
        <title>Differential beta-glucosidase expression as a function of carbon source availability in Talaromyces amestolkiae: a genomic and proteomic approach.</title>
        <authorList>
            <person name="de Eugenio L.I."/>
            <person name="Mendez-Liter J.A."/>
            <person name="Nieto-Dominguez M."/>
            <person name="Alonso L."/>
            <person name="Gil-Munoz J."/>
            <person name="Barriuso J."/>
            <person name="Prieto A."/>
            <person name="Martinez M.J."/>
        </authorList>
    </citation>
    <scope>NUCLEOTIDE SEQUENCE [LARGE SCALE GENOMIC DNA]</scope>
    <source>
        <strain evidence="7 8">CIB</strain>
    </source>
</reference>
<dbReference type="GO" id="GO:0008270">
    <property type="term" value="F:zinc ion binding"/>
    <property type="evidence" value="ECO:0007669"/>
    <property type="project" value="InterPro"/>
</dbReference>
<dbReference type="SUPFAM" id="SSF57701">
    <property type="entry name" value="Zn2/Cys6 DNA-binding domain"/>
    <property type="match status" value="1"/>
</dbReference>
<dbReference type="GO" id="GO:0000981">
    <property type="term" value="F:DNA-binding transcription factor activity, RNA polymerase II-specific"/>
    <property type="evidence" value="ECO:0007669"/>
    <property type="project" value="InterPro"/>
</dbReference>
<dbReference type="CDD" id="cd12148">
    <property type="entry name" value="fungal_TF_MHR"/>
    <property type="match status" value="1"/>
</dbReference>
<evidence type="ECO:0000256" key="4">
    <source>
        <dbReference type="ARBA" id="ARBA00023242"/>
    </source>
</evidence>
<dbReference type="CDD" id="cd00067">
    <property type="entry name" value="GAL4"/>
    <property type="match status" value="1"/>
</dbReference>
<keyword evidence="8" id="KW-1185">Reference proteome</keyword>
<evidence type="ECO:0000256" key="5">
    <source>
        <dbReference type="SAM" id="MobiDB-lite"/>
    </source>
</evidence>
<evidence type="ECO:0000313" key="7">
    <source>
        <dbReference type="EMBL" id="RAO68384.1"/>
    </source>
</evidence>
<keyword evidence="4" id="KW-0539">Nucleus</keyword>
<dbReference type="EMBL" id="MIKG01000007">
    <property type="protein sequence ID" value="RAO68384.1"/>
    <property type="molecule type" value="Genomic_DNA"/>
</dbReference>
<protein>
    <recommendedName>
        <fullName evidence="6">Zn(2)-C6 fungal-type domain-containing protein</fullName>
    </recommendedName>
</protein>
<gene>
    <name evidence="7" type="ORF">BHQ10_004396</name>
</gene>
<dbReference type="OrthoDB" id="39175at2759"/>
<dbReference type="InterPro" id="IPR001138">
    <property type="entry name" value="Zn2Cys6_DnaBD"/>
</dbReference>
<feature type="region of interest" description="Disordered" evidence="5">
    <location>
        <begin position="111"/>
        <end position="201"/>
    </location>
</feature>
<evidence type="ECO:0000256" key="3">
    <source>
        <dbReference type="ARBA" id="ARBA00023163"/>
    </source>
</evidence>
<evidence type="ECO:0000256" key="2">
    <source>
        <dbReference type="ARBA" id="ARBA00023125"/>
    </source>
</evidence>
<dbReference type="GO" id="GO:0000978">
    <property type="term" value="F:RNA polymerase II cis-regulatory region sequence-specific DNA binding"/>
    <property type="evidence" value="ECO:0007669"/>
    <property type="project" value="TreeGrafter"/>
</dbReference>
<dbReference type="PANTHER" id="PTHR47424:SF5">
    <property type="entry name" value="ZN(II)2CYS6 TRANSCRIPTION FACTOR (EUROFUNG)"/>
    <property type="match status" value="1"/>
</dbReference>
<dbReference type="PANTHER" id="PTHR47424">
    <property type="entry name" value="REGULATORY PROTEIN GAL4"/>
    <property type="match status" value="1"/>
</dbReference>
<dbReference type="Pfam" id="PF00172">
    <property type="entry name" value="Zn_clus"/>
    <property type="match status" value="1"/>
</dbReference>
<evidence type="ECO:0000256" key="1">
    <source>
        <dbReference type="ARBA" id="ARBA00023015"/>
    </source>
</evidence>